<keyword evidence="2" id="KW-0732">Signal</keyword>
<keyword evidence="1" id="KW-0472">Membrane</keyword>
<evidence type="ECO:0008006" key="5">
    <source>
        <dbReference type="Google" id="ProtNLM"/>
    </source>
</evidence>
<dbReference type="GeneID" id="43663804"/>
<feature type="transmembrane region" description="Helical" evidence="1">
    <location>
        <begin position="48"/>
        <end position="66"/>
    </location>
</feature>
<gene>
    <name evidence="3" type="ORF">BDV37DRAFT_158500</name>
</gene>
<reference evidence="3 4" key="1">
    <citation type="submission" date="2019-04" db="EMBL/GenBank/DDBJ databases">
        <authorList>
            <consortium name="DOE Joint Genome Institute"/>
            <person name="Mondo S."/>
            <person name="Kjaerbolling I."/>
            <person name="Vesth T."/>
            <person name="Frisvad J.C."/>
            <person name="Nybo J.L."/>
            <person name="Theobald S."/>
            <person name="Kildgaard S."/>
            <person name="Isbrandt T."/>
            <person name="Kuo A."/>
            <person name="Sato A."/>
            <person name="Lyhne E.K."/>
            <person name="Kogle M.E."/>
            <person name="Wiebenga A."/>
            <person name="Kun R.S."/>
            <person name="Lubbers R.J."/>
            <person name="Makela M.R."/>
            <person name="Barry K."/>
            <person name="Chovatia M."/>
            <person name="Clum A."/>
            <person name="Daum C."/>
            <person name="Haridas S."/>
            <person name="He G."/>
            <person name="LaButti K."/>
            <person name="Lipzen A."/>
            <person name="Riley R."/>
            <person name="Salamov A."/>
            <person name="Simmons B.A."/>
            <person name="Magnuson J.K."/>
            <person name="Henrissat B."/>
            <person name="Mortensen U.H."/>
            <person name="Larsen T.O."/>
            <person name="Devries R.P."/>
            <person name="Grigoriev I.V."/>
            <person name="Machida M."/>
            <person name="Baker S.E."/>
            <person name="Andersen M.R."/>
            <person name="Cantor M.N."/>
            <person name="Hua S.X."/>
        </authorList>
    </citation>
    <scope>NUCLEOTIDE SEQUENCE [LARGE SCALE GENOMIC DNA]</scope>
    <source>
        <strain evidence="3 4">CBS 119388</strain>
    </source>
</reference>
<dbReference type="AlphaFoldDB" id="A0A5N7DR71"/>
<evidence type="ECO:0000256" key="2">
    <source>
        <dbReference type="SAM" id="SignalP"/>
    </source>
</evidence>
<sequence>MKSMLALGLFSFLLPSCLFYPQTIPIVFYISYLAHHLRNGCSESLQSVSFWLVLRILRAVFFFLLCERGLVHVCFKAFHLLQICRQACR</sequence>
<proteinExistence type="predicted"/>
<accession>A0A5N7DR71</accession>
<dbReference type="RefSeq" id="XP_031946114.1">
    <property type="nucleotide sequence ID" value="XM_032079113.1"/>
</dbReference>
<keyword evidence="1" id="KW-1133">Transmembrane helix</keyword>
<dbReference type="EMBL" id="ML736742">
    <property type="protein sequence ID" value="KAE8408795.1"/>
    <property type="molecule type" value="Genomic_DNA"/>
</dbReference>
<evidence type="ECO:0000256" key="1">
    <source>
        <dbReference type="SAM" id="Phobius"/>
    </source>
</evidence>
<organism evidence="3 4">
    <name type="scientific">Aspergillus pseudonomiae</name>
    <dbReference type="NCBI Taxonomy" id="1506151"/>
    <lineage>
        <taxon>Eukaryota</taxon>
        <taxon>Fungi</taxon>
        <taxon>Dikarya</taxon>
        <taxon>Ascomycota</taxon>
        <taxon>Pezizomycotina</taxon>
        <taxon>Eurotiomycetes</taxon>
        <taxon>Eurotiomycetidae</taxon>
        <taxon>Eurotiales</taxon>
        <taxon>Aspergillaceae</taxon>
        <taxon>Aspergillus</taxon>
        <taxon>Aspergillus subgen. Circumdati</taxon>
    </lineage>
</organism>
<protein>
    <recommendedName>
        <fullName evidence="5">Secreted protein</fullName>
    </recommendedName>
</protein>
<dbReference type="Proteomes" id="UP000325579">
    <property type="component" value="Unassembled WGS sequence"/>
</dbReference>
<evidence type="ECO:0000313" key="4">
    <source>
        <dbReference type="Proteomes" id="UP000325579"/>
    </source>
</evidence>
<name>A0A5N7DR71_9EURO</name>
<feature type="signal peptide" evidence="2">
    <location>
        <begin position="1"/>
        <end position="19"/>
    </location>
</feature>
<keyword evidence="1" id="KW-0812">Transmembrane</keyword>
<feature type="chain" id="PRO_5024950189" description="Secreted protein" evidence="2">
    <location>
        <begin position="20"/>
        <end position="89"/>
    </location>
</feature>
<evidence type="ECO:0000313" key="3">
    <source>
        <dbReference type="EMBL" id="KAE8408795.1"/>
    </source>
</evidence>
<keyword evidence="4" id="KW-1185">Reference proteome</keyword>